<evidence type="ECO:0000256" key="7">
    <source>
        <dbReference type="ARBA" id="ARBA00022824"/>
    </source>
</evidence>
<evidence type="ECO:0000256" key="13">
    <source>
        <dbReference type="SAM" id="Coils"/>
    </source>
</evidence>
<dbReference type="OrthoDB" id="10071111at2759"/>
<dbReference type="GO" id="GO:0023041">
    <property type="term" value="P:neuronal signal transduction"/>
    <property type="evidence" value="ECO:0007669"/>
    <property type="project" value="InterPro"/>
</dbReference>
<proteinExistence type="predicted"/>
<keyword evidence="5" id="KW-0597">Phosphoprotein</keyword>
<comment type="caution">
    <text evidence="16">The sequence shown here is derived from an EMBL/GenBank/DDBJ whole genome shotgun (WGS) entry which is preliminary data.</text>
</comment>
<keyword evidence="6 15" id="KW-0812">Transmembrane</keyword>
<feature type="compositionally biased region" description="Polar residues" evidence="14">
    <location>
        <begin position="257"/>
        <end position="277"/>
    </location>
</feature>
<keyword evidence="17" id="KW-1185">Reference proteome</keyword>
<keyword evidence="9 15" id="KW-0472">Membrane</keyword>
<dbReference type="GO" id="GO:0031965">
    <property type="term" value="C:nuclear membrane"/>
    <property type="evidence" value="ECO:0007669"/>
    <property type="project" value="UniProtKB-SubCell"/>
</dbReference>
<name>A0A6S7J1X0_PARCT</name>
<evidence type="ECO:0000256" key="6">
    <source>
        <dbReference type="ARBA" id="ARBA00022692"/>
    </source>
</evidence>
<feature type="coiled-coil region" evidence="13">
    <location>
        <begin position="589"/>
        <end position="616"/>
    </location>
</feature>
<keyword evidence="10" id="KW-0325">Glycoprotein</keyword>
<dbReference type="PANTHER" id="PTHR47464">
    <property type="entry name" value="MACOILIN"/>
    <property type="match status" value="1"/>
</dbReference>
<comment type="function">
    <text evidence="1">Plays a role in the regulation of neuronal activity.</text>
</comment>
<evidence type="ECO:0000256" key="14">
    <source>
        <dbReference type="SAM" id="MobiDB-lite"/>
    </source>
</evidence>
<feature type="transmembrane region" description="Helical" evidence="15">
    <location>
        <begin position="21"/>
        <end position="49"/>
    </location>
</feature>
<dbReference type="InterPro" id="IPR019130">
    <property type="entry name" value="Macoilin"/>
</dbReference>
<feature type="transmembrane region" description="Helical" evidence="15">
    <location>
        <begin position="121"/>
        <end position="139"/>
    </location>
</feature>
<evidence type="ECO:0000256" key="15">
    <source>
        <dbReference type="SAM" id="Phobius"/>
    </source>
</evidence>
<evidence type="ECO:0000256" key="10">
    <source>
        <dbReference type="ARBA" id="ARBA00023180"/>
    </source>
</evidence>
<comment type="subcellular location">
    <subcellularLocation>
        <location evidence="2">Nucleus membrane</location>
        <topology evidence="2">Multi-pass membrane protein</topology>
    </subcellularLocation>
    <subcellularLocation>
        <location evidence="3">Rough endoplasmic reticulum membrane</location>
        <topology evidence="3">Multi-pass membrane protein</topology>
    </subcellularLocation>
</comment>
<evidence type="ECO:0000256" key="8">
    <source>
        <dbReference type="ARBA" id="ARBA00022989"/>
    </source>
</evidence>
<feature type="compositionally biased region" description="Basic and acidic residues" evidence="14">
    <location>
        <begin position="344"/>
        <end position="358"/>
    </location>
</feature>
<accession>A0A6S7J1X0</accession>
<evidence type="ECO:0000313" key="17">
    <source>
        <dbReference type="Proteomes" id="UP001152795"/>
    </source>
</evidence>
<dbReference type="GO" id="GO:0030867">
    <property type="term" value="C:rough endoplasmic reticulum membrane"/>
    <property type="evidence" value="ECO:0007669"/>
    <property type="project" value="UniProtKB-SubCell"/>
</dbReference>
<feature type="region of interest" description="Disordered" evidence="14">
    <location>
        <begin position="462"/>
        <end position="495"/>
    </location>
</feature>
<keyword evidence="11" id="KW-0539">Nucleus</keyword>
<protein>
    <recommendedName>
        <fullName evidence="4">Macoilin</fullName>
    </recommendedName>
    <alternativeName>
        <fullName evidence="12">Transmembrane protein 57</fullName>
    </alternativeName>
</protein>
<feature type="compositionally biased region" description="Basic and acidic residues" evidence="14">
    <location>
        <begin position="279"/>
        <end position="297"/>
    </location>
</feature>
<evidence type="ECO:0000256" key="2">
    <source>
        <dbReference type="ARBA" id="ARBA00004232"/>
    </source>
</evidence>
<keyword evidence="7" id="KW-0256">Endoplasmic reticulum</keyword>
<evidence type="ECO:0000256" key="1">
    <source>
        <dbReference type="ARBA" id="ARBA00003440"/>
    </source>
</evidence>
<feature type="compositionally biased region" description="Basic and acidic residues" evidence="14">
    <location>
        <begin position="373"/>
        <end position="394"/>
    </location>
</feature>
<feature type="region of interest" description="Disordered" evidence="14">
    <location>
        <begin position="631"/>
        <end position="653"/>
    </location>
</feature>
<evidence type="ECO:0000256" key="9">
    <source>
        <dbReference type="ARBA" id="ARBA00023136"/>
    </source>
</evidence>
<dbReference type="PANTHER" id="PTHR47464:SF2">
    <property type="entry name" value="MACOILIN"/>
    <property type="match status" value="1"/>
</dbReference>
<dbReference type="Proteomes" id="UP001152795">
    <property type="component" value="Unassembled WGS sequence"/>
</dbReference>
<sequence>MTIKRRIDTSKLRRPLKRSKITESVYGSLFIYVKFFAVWILVLTADFLLEFRFEYLWPFWLLMRSAYDSFKYQGLVFSLLFLGLALCSDVVCLMVLPIHWLFFAASTYVWVQFVWHTDRGLGLPTISMWLLFIYVEASVRLKELKNLPFHLDLCRPFAAHCIGYPVVTLGYGVKSYVGYKIRQHKIQRVSKENEFYMELINQSLPSEQLENNAKGNAIDKIPEESSPPARKSSCQTLSNGVVNKSNNELLYSHENGKTVSSEKTTRNNVKVTTASSSKKLNEDHNLNELENKSEQDGRLVNGHVGRNFNGGKRSSPLRVPNGDYEDSDSGDSSNTSTSSGPGSSKKENQNKTAQETKYRSVVGDINPSLLTQLKEEKTARRRSENTLNHTESELKRVKQDLQNSRQHEQEFRSQLQTVTSNERSLKSEVHQLKNDNEIYQQKIQTMTTTRQQDRNAIATLERKLKSERDARQLTESQLREERKKAKADEFRQSREETAIHEHCNARRLELEDDMRQQRERVGEKDERIRSLEREIENLKAKTNENDSIQLRKETEALLSTLAQIKGKNTHLENSLSSETRLKLDLFSALGETRRHLEIAQSQLINKEQEIISLKAKIAEVMAVMPLSANGDTSYGTHHSPPPPLTEHDDVTNGSVFIPKAKNGLL</sequence>
<evidence type="ECO:0000256" key="3">
    <source>
        <dbReference type="ARBA" id="ARBA00004269"/>
    </source>
</evidence>
<gene>
    <name evidence="16" type="ORF">PACLA_8A034046</name>
</gene>
<evidence type="ECO:0000256" key="12">
    <source>
        <dbReference type="ARBA" id="ARBA00031129"/>
    </source>
</evidence>
<evidence type="ECO:0000256" key="4">
    <source>
        <dbReference type="ARBA" id="ARBA00021882"/>
    </source>
</evidence>
<dbReference type="AlphaFoldDB" id="A0A6S7J1X0"/>
<feature type="compositionally biased region" description="Polar residues" evidence="14">
    <location>
        <begin position="232"/>
        <end position="249"/>
    </location>
</feature>
<feature type="region of interest" description="Disordered" evidence="14">
    <location>
        <begin position="218"/>
        <end position="394"/>
    </location>
</feature>
<evidence type="ECO:0000256" key="5">
    <source>
        <dbReference type="ARBA" id="ARBA00022553"/>
    </source>
</evidence>
<organism evidence="16 17">
    <name type="scientific">Paramuricea clavata</name>
    <name type="common">Red gorgonian</name>
    <name type="synonym">Violescent sea-whip</name>
    <dbReference type="NCBI Taxonomy" id="317549"/>
    <lineage>
        <taxon>Eukaryota</taxon>
        <taxon>Metazoa</taxon>
        <taxon>Cnidaria</taxon>
        <taxon>Anthozoa</taxon>
        <taxon>Octocorallia</taxon>
        <taxon>Malacalcyonacea</taxon>
        <taxon>Plexauridae</taxon>
        <taxon>Paramuricea</taxon>
    </lineage>
</organism>
<dbReference type="EMBL" id="CACRXK020012295">
    <property type="protein sequence ID" value="CAB4023059.1"/>
    <property type="molecule type" value="Genomic_DNA"/>
</dbReference>
<evidence type="ECO:0000313" key="16">
    <source>
        <dbReference type="EMBL" id="CAB4023059.1"/>
    </source>
</evidence>
<keyword evidence="13" id="KW-0175">Coiled coil</keyword>
<keyword evidence="8 15" id="KW-1133">Transmembrane helix</keyword>
<feature type="compositionally biased region" description="Low complexity" evidence="14">
    <location>
        <begin position="330"/>
        <end position="343"/>
    </location>
</feature>
<dbReference type="Pfam" id="PF09726">
    <property type="entry name" value="Macoilin"/>
    <property type="match status" value="1"/>
</dbReference>
<reference evidence="16" key="1">
    <citation type="submission" date="2020-04" db="EMBL/GenBank/DDBJ databases">
        <authorList>
            <person name="Alioto T."/>
            <person name="Alioto T."/>
            <person name="Gomez Garrido J."/>
        </authorList>
    </citation>
    <scope>NUCLEOTIDE SEQUENCE</scope>
    <source>
        <strain evidence="16">A484AB</strain>
    </source>
</reference>
<evidence type="ECO:0000256" key="11">
    <source>
        <dbReference type="ARBA" id="ARBA00023242"/>
    </source>
</evidence>